<dbReference type="AlphaFoldDB" id="A0AAD9LYU7"/>
<accession>A0AAD9LYU7</accession>
<evidence type="ECO:0000313" key="1">
    <source>
        <dbReference type="EMBL" id="KAK2023310.1"/>
    </source>
</evidence>
<dbReference type="EMBL" id="MU843005">
    <property type="protein sequence ID" value="KAK2023310.1"/>
    <property type="molecule type" value="Genomic_DNA"/>
</dbReference>
<name>A0AAD9LYU7_9PEZI</name>
<protein>
    <submittedName>
        <fullName evidence="1">Uncharacterized protein</fullName>
    </submittedName>
</protein>
<reference evidence="1" key="1">
    <citation type="submission" date="2021-06" db="EMBL/GenBank/DDBJ databases">
        <title>Comparative genomics, transcriptomics and evolutionary studies reveal genomic signatures of adaptation to plant cell wall in hemibiotrophic fungi.</title>
        <authorList>
            <consortium name="DOE Joint Genome Institute"/>
            <person name="Baroncelli R."/>
            <person name="Diaz J.F."/>
            <person name="Benocci T."/>
            <person name="Peng M."/>
            <person name="Battaglia E."/>
            <person name="Haridas S."/>
            <person name="Andreopoulos W."/>
            <person name="Labutti K."/>
            <person name="Pangilinan J."/>
            <person name="Floch G.L."/>
            <person name="Makela M.R."/>
            <person name="Henrissat B."/>
            <person name="Grigoriev I.V."/>
            <person name="Crouch J.A."/>
            <person name="De Vries R.P."/>
            <person name="Sukno S.A."/>
            <person name="Thon M.R."/>
        </authorList>
    </citation>
    <scope>NUCLEOTIDE SEQUENCE</scope>
    <source>
        <strain evidence="1">MAFF235873</strain>
    </source>
</reference>
<organism evidence="1 2">
    <name type="scientific">Colletotrichum zoysiae</name>
    <dbReference type="NCBI Taxonomy" id="1216348"/>
    <lineage>
        <taxon>Eukaryota</taxon>
        <taxon>Fungi</taxon>
        <taxon>Dikarya</taxon>
        <taxon>Ascomycota</taxon>
        <taxon>Pezizomycotina</taxon>
        <taxon>Sordariomycetes</taxon>
        <taxon>Hypocreomycetidae</taxon>
        <taxon>Glomerellales</taxon>
        <taxon>Glomerellaceae</taxon>
        <taxon>Colletotrichum</taxon>
        <taxon>Colletotrichum graminicola species complex</taxon>
    </lineage>
</organism>
<proteinExistence type="predicted"/>
<keyword evidence="2" id="KW-1185">Reference proteome</keyword>
<dbReference type="Proteomes" id="UP001232148">
    <property type="component" value="Unassembled WGS sequence"/>
</dbReference>
<sequence length="266" mass="29081">MRLSRSLPHTWLPARHHHHHISVHPSNNPNVSFVTHTIGTVLRAMYSYLHLPCTTTGVASDSKPALSNPGPSRLNRSVGPWRRLAPLPLRCSALLCAALRCPANSSFSSLYERTRSIQSRPISLSVCLKAHTYVRLLAAHPIFHLPYTNYSHLSLSLYLFSPIIPPSSPSPPIYLPVGDPYPTPPPRHFFPHATPRYATLPALHPRSSPGATATCSPINPFPSIKKLHACLGPFFVPSRAFVCCLLSSSSYSPPGSQSTSPRVVAT</sequence>
<gene>
    <name evidence="1" type="ORF">LX32DRAFT_149354</name>
</gene>
<comment type="caution">
    <text evidence="1">The sequence shown here is derived from an EMBL/GenBank/DDBJ whole genome shotgun (WGS) entry which is preliminary data.</text>
</comment>
<evidence type="ECO:0000313" key="2">
    <source>
        <dbReference type="Proteomes" id="UP001232148"/>
    </source>
</evidence>